<dbReference type="Pfam" id="PF05699">
    <property type="entry name" value="Dimer_Tnp_hAT"/>
    <property type="match status" value="1"/>
</dbReference>
<dbReference type="PANTHER" id="PTHR45913:SF5">
    <property type="entry name" value="GENERAL TRANSCRIPTION FACTOR II-I REPEAT DOMAIN-CONTAINING PROTEIN 2A-LIKE PROTEIN"/>
    <property type="match status" value="1"/>
</dbReference>
<evidence type="ECO:0000313" key="2">
    <source>
        <dbReference type="EMBL" id="GFQ78302.1"/>
    </source>
</evidence>
<evidence type="ECO:0000313" key="3">
    <source>
        <dbReference type="Proteomes" id="UP000887116"/>
    </source>
</evidence>
<dbReference type="GO" id="GO:0046983">
    <property type="term" value="F:protein dimerization activity"/>
    <property type="evidence" value="ECO:0007669"/>
    <property type="project" value="InterPro"/>
</dbReference>
<accession>A0A8X6HP18</accession>
<name>A0A8X6HP18_TRICU</name>
<proteinExistence type="predicted"/>
<dbReference type="InterPro" id="IPR008906">
    <property type="entry name" value="HATC_C_dom"/>
</dbReference>
<feature type="domain" description="HAT C-terminal dimerisation" evidence="1">
    <location>
        <begin position="16"/>
        <end position="82"/>
    </location>
</feature>
<comment type="caution">
    <text evidence="2">The sequence shown here is derived from an EMBL/GenBank/DDBJ whole genome shotgun (WGS) entry which is preliminary data.</text>
</comment>
<keyword evidence="3" id="KW-1185">Reference proteome</keyword>
<dbReference type="SUPFAM" id="SSF53098">
    <property type="entry name" value="Ribonuclease H-like"/>
    <property type="match status" value="1"/>
</dbReference>
<sequence>MTQKASGELELIEIQEQTLQLKYKSTPIYEFWKFAPESKYPELKKAACRIISIFGTTYLCESFHSTLKFVKFKHRSTSQRSTEKCCH</sequence>
<dbReference type="PANTHER" id="PTHR45913">
    <property type="entry name" value="EPM2A-INTERACTING PROTEIN 1"/>
    <property type="match status" value="1"/>
</dbReference>
<dbReference type="InterPro" id="IPR012337">
    <property type="entry name" value="RNaseH-like_sf"/>
</dbReference>
<dbReference type="AlphaFoldDB" id="A0A8X6HP18"/>
<dbReference type="Proteomes" id="UP000887116">
    <property type="component" value="Unassembled WGS sequence"/>
</dbReference>
<organism evidence="2 3">
    <name type="scientific">Trichonephila clavata</name>
    <name type="common">Joro spider</name>
    <name type="synonym">Nephila clavata</name>
    <dbReference type="NCBI Taxonomy" id="2740835"/>
    <lineage>
        <taxon>Eukaryota</taxon>
        <taxon>Metazoa</taxon>
        <taxon>Ecdysozoa</taxon>
        <taxon>Arthropoda</taxon>
        <taxon>Chelicerata</taxon>
        <taxon>Arachnida</taxon>
        <taxon>Araneae</taxon>
        <taxon>Araneomorphae</taxon>
        <taxon>Entelegynae</taxon>
        <taxon>Araneoidea</taxon>
        <taxon>Nephilidae</taxon>
        <taxon>Trichonephila</taxon>
    </lineage>
</organism>
<reference evidence="2" key="1">
    <citation type="submission" date="2020-07" db="EMBL/GenBank/DDBJ databases">
        <title>Multicomponent nature underlies the extraordinary mechanical properties of spider dragline silk.</title>
        <authorList>
            <person name="Kono N."/>
            <person name="Nakamura H."/>
            <person name="Mori M."/>
            <person name="Yoshida Y."/>
            <person name="Ohtoshi R."/>
            <person name="Malay A.D."/>
            <person name="Moran D.A.P."/>
            <person name="Tomita M."/>
            <person name="Numata K."/>
            <person name="Arakawa K."/>
        </authorList>
    </citation>
    <scope>NUCLEOTIDE SEQUENCE</scope>
</reference>
<evidence type="ECO:0000259" key="1">
    <source>
        <dbReference type="Pfam" id="PF05699"/>
    </source>
</evidence>
<protein>
    <recommendedName>
        <fullName evidence="1">HAT C-terminal dimerisation domain-containing protein</fullName>
    </recommendedName>
</protein>
<dbReference type="EMBL" id="BMAO01011998">
    <property type="protein sequence ID" value="GFQ78302.1"/>
    <property type="molecule type" value="Genomic_DNA"/>
</dbReference>
<dbReference type="OrthoDB" id="6429007at2759"/>
<gene>
    <name evidence="2" type="ORF">TNCT_641191</name>
</gene>